<dbReference type="EMBL" id="JBEDNZ010000023">
    <property type="protein sequence ID" value="KAL0811756.1"/>
    <property type="molecule type" value="Genomic_DNA"/>
</dbReference>
<feature type="transmembrane region" description="Helical" evidence="14">
    <location>
        <begin position="611"/>
        <end position="634"/>
    </location>
</feature>
<dbReference type="AlphaFoldDB" id="A0ABD0SGB7"/>
<sequence length="977" mass="110910">MDSGHVCHDRCPQEVPLLDIIILTNSLNSRKLRTIVSLFLTVILEILNDRLNLSLSIHLLKKDQKTNGLTNKKVRIQVINGDFTKQWVTYTRCVLNTHSCLTALHSRTSTACTVSSNYVGGKIPNNICKPVRKRNEKKPIKLLKQDVVEKLVETGAFLTCWNDEGQTPLHVCVEKKMEDILEKLVRKTGPDVKDRSGKTVLRAAVDADWLPGVRVALRAGADVTLKAPDGETSLHAAAKGITCHNKEVRETMLHDLLTDAKQKDVVDCLNATGETALFHAVRSGYLSFVRKFLDNDAKTKHTTEKNLSVFHVAAKNGHEDILKTLLDFDENITNAMINSLTTPDLQGFAPIHFAVAMDNLECVRVLINKKANVCVKTTNYKYSNGSTTPLHIAIDNDNYDIAELILSDSIKPSFQTKSKISVKKEMNILIGTEDKSENISIDQFDDKGWLPLHSAIHKGSENFIELLLKYNASLAAQTQNDKRKTALDMIMKHVTNPTDFLENVLNSYIFFSNRILNKATVDYAILMPSRGLKKEMDVIEALLKTGNEFNQKKLLLHPLIESFIYLKWWALRPYYFLIVAIYLIFLISLATFATSVYYYKDTNRKTEQSYSLAWGCVIIILIVLIILQELLMNVESSRYFLKPENWVKLGSLGLAIVVFPAMMVQEWDKSEWPRHVATVALLLACMQMLNILSQFPKWGYYVVMFNKVAFNVIKILATFAVLIIGFALSFMIQFRSQIPFDGLWHAVVKTLFLLTAEFEYNNVFEANNAETLGSSFEAARVLFIAFLFLAAIVLMNMMVGVAVDEITDLKSHGNCGKLEGQAAFVRSLDTLKYNLTRVILPEKYSRSLFSRIVIIEKKTVKIKMFGSHVSAHIREILAQNRELPKRFQDALFSIAHKNKEKDHTKKIKEKEAAEEKNKFEKHLQFHERAATRLDELELVATDNASRIEDVNRRLDLLRTDLLEIKTFLMSLKENQGN</sequence>
<dbReference type="SMART" id="SM00248">
    <property type="entry name" value="ANK"/>
    <property type="match status" value="8"/>
</dbReference>
<evidence type="ECO:0000256" key="5">
    <source>
        <dbReference type="ARBA" id="ARBA00022737"/>
    </source>
</evidence>
<dbReference type="PANTHER" id="PTHR47143">
    <property type="entry name" value="TRANSIENT RECEPTOR POTENTIAL CATION CHANNEL PROTEIN PAINLESS"/>
    <property type="match status" value="1"/>
</dbReference>
<name>A0ABD0SGB7_LOXSC</name>
<evidence type="ECO:0000256" key="7">
    <source>
        <dbReference type="ARBA" id="ARBA00023043"/>
    </source>
</evidence>
<evidence type="ECO:0000256" key="6">
    <source>
        <dbReference type="ARBA" id="ARBA00022989"/>
    </source>
</evidence>
<dbReference type="PANTHER" id="PTHR47143:SF1">
    <property type="entry name" value="ION_TRANS DOMAIN-CONTAINING PROTEIN"/>
    <property type="match status" value="1"/>
</dbReference>
<keyword evidence="11" id="KW-0407">Ion channel</keyword>
<feature type="transmembrane region" description="Helical" evidence="14">
    <location>
        <begin position="676"/>
        <end position="696"/>
    </location>
</feature>
<dbReference type="GO" id="GO:0034703">
    <property type="term" value="C:cation channel complex"/>
    <property type="evidence" value="ECO:0007669"/>
    <property type="project" value="UniProtKB-ARBA"/>
</dbReference>
<evidence type="ECO:0000256" key="4">
    <source>
        <dbReference type="ARBA" id="ARBA00022692"/>
    </source>
</evidence>
<dbReference type="PROSITE" id="PS50088">
    <property type="entry name" value="ANK_REPEAT"/>
    <property type="match status" value="3"/>
</dbReference>
<reference evidence="16 17" key="1">
    <citation type="submission" date="2024-06" db="EMBL/GenBank/DDBJ databases">
        <title>A chromosome-level genome assembly of beet webworm, Loxostege sticticalis.</title>
        <authorList>
            <person name="Zhang Y."/>
        </authorList>
    </citation>
    <scope>NUCLEOTIDE SEQUENCE [LARGE SCALE GENOMIC DNA]</scope>
    <source>
        <strain evidence="16">AQ028</strain>
        <tissue evidence="16">Male pupae</tissue>
    </source>
</reference>
<dbReference type="InterPro" id="IPR005821">
    <property type="entry name" value="Ion_trans_dom"/>
</dbReference>
<dbReference type="Proteomes" id="UP001549921">
    <property type="component" value="Unassembled WGS sequence"/>
</dbReference>
<evidence type="ECO:0000256" key="12">
    <source>
        <dbReference type="PROSITE-ProRule" id="PRU00023"/>
    </source>
</evidence>
<accession>A0ABD0SGB7</accession>
<feature type="repeat" description="ANK" evidence="12">
    <location>
        <begin position="346"/>
        <end position="378"/>
    </location>
</feature>
<keyword evidence="8" id="KW-0406">Ion transport</keyword>
<evidence type="ECO:0000256" key="9">
    <source>
        <dbReference type="ARBA" id="ARBA00023136"/>
    </source>
</evidence>
<evidence type="ECO:0000256" key="13">
    <source>
        <dbReference type="SAM" id="Coils"/>
    </source>
</evidence>
<keyword evidence="10" id="KW-0325">Glycoprotein</keyword>
<dbReference type="InterPro" id="IPR052076">
    <property type="entry name" value="TRP_cation_channel"/>
</dbReference>
<dbReference type="Pfam" id="PF00520">
    <property type="entry name" value="Ion_trans"/>
    <property type="match status" value="1"/>
</dbReference>
<feature type="coiled-coil region" evidence="13">
    <location>
        <begin position="896"/>
        <end position="929"/>
    </location>
</feature>
<feature type="transmembrane region" description="Helical" evidence="14">
    <location>
        <begin position="708"/>
        <end position="730"/>
    </location>
</feature>
<keyword evidence="4 14" id="KW-0812">Transmembrane</keyword>
<feature type="repeat" description="ANK" evidence="12">
    <location>
        <begin position="385"/>
        <end position="417"/>
    </location>
</feature>
<dbReference type="InterPro" id="IPR036770">
    <property type="entry name" value="Ankyrin_rpt-contain_sf"/>
</dbReference>
<evidence type="ECO:0000256" key="8">
    <source>
        <dbReference type="ARBA" id="ARBA00023065"/>
    </source>
</evidence>
<evidence type="ECO:0000256" key="14">
    <source>
        <dbReference type="SAM" id="Phobius"/>
    </source>
</evidence>
<keyword evidence="9 14" id="KW-0472">Membrane</keyword>
<proteinExistence type="predicted"/>
<gene>
    <name evidence="16" type="ORF">ABMA28_009189</name>
</gene>
<comment type="caution">
    <text evidence="16">The sequence shown here is derived from an EMBL/GenBank/DDBJ whole genome shotgun (WGS) entry which is preliminary data.</text>
</comment>
<evidence type="ECO:0000256" key="10">
    <source>
        <dbReference type="ARBA" id="ARBA00023180"/>
    </source>
</evidence>
<evidence type="ECO:0000313" key="16">
    <source>
        <dbReference type="EMBL" id="KAL0811756.1"/>
    </source>
</evidence>
<feature type="domain" description="Ion transport" evidence="15">
    <location>
        <begin position="580"/>
        <end position="812"/>
    </location>
</feature>
<keyword evidence="7 12" id="KW-0040">ANK repeat</keyword>
<feature type="transmembrane region" description="Helical" evidence="14">
    <location>
        <begin position="574"/>
        <end position="599"/>
    </location>
</feature>
<feature type="transmembrane region" description="Helical" evidence="14">
    <location>
        <begin position="646"/>
        <end position="664"/>
    </location>
</feature>
<keyword evidence="2" id="KW-0813">Transport</keyword>
<dbReference type="Gene3D" id="1.25.40.20">
    <property type="entry name" value="Ankyrin repeat-containing domain"/>
    <property type="match status" value="2"/>
</dbReference>
<dbReference type="Pfam" id="PF12796">
    <property type="entry name" value="Ank_2"/>
    <property type="match status" value="2"/>
</dbReference>
<keyword evidence="3" id="KW-0716">Sensory transduction</keyword>
<evidence type="ECO:0000256" key="11">
    <source>
        <dbReference type="ARBA" id="ARBA00023303"/>
    </source>
</evidence>
<dbReference type="InterPro" id="IPR002110">
    <property type="entry name" value="Ankyrin_rpt"/>
</dbReference>
<organism evidence="16 17">
    <name type="scientific">Loxostege sticticalis</name>
    <name type="common">Beet webworm moth</name>
    <dbReference type="NCBI Taxonomy" id="481309"/>
    <lineage>
        <taxon>Eukaryota</taxon>
        <taxon>Metazoa</taxon>
        <taxon>Ecdysozoa</taxon>
        <taxon>Arthropoda</taxon>
        <taxon>Hexapoda</taxon>
        <taxon>Insecta</taxon>
        <taxon>Pterygota</taxon>
        <taxon>Neoptera</taxon>
        <taxon>Endopterygota</taxon>
        <taxon>Lepidoptera</taxon>
        <taxon>Glossata</taxon>
        <taxon>Ditrysia</taxon>
        <taxon>Pyraloidea</taxon>
        <taxon>Crambidae</taxon>
        <taxon>Pyraustinae</taxon>
        <taxon>Loxostege</taxon>
    </lineage>
</organism>
<evidence type="ECO:0000259" key="15">
    <source>
        <dbReference type="Pfam" id="PF00520"/>
    </source>
</evidence>
<feature type="repeat" description="ANK" evidence="12">
    <location>
        <begin position="447"/>
        <end position="479"/>
    </location>
</feature>
<evidence type="ECO:0000256" key="2">
    <source>
        <dbReference type="ARBA" id="ARBA00022448"/>
    </source>
</evidence>
<keyword evidence="6 14" id="KW-1133">Transmembrane helix</keyword>
<evidence type="ECO:0000313" key="17">
    <source>
        <dbReference type="Proteomes" id="UP001549921"/>
    </source>
</evidence>
<evidence type="ECO:0000256" key="3">
    <source>
        <dbReference type="ARBA" id="ARBA00022606"/>
    </source>
</evidence>
<dbReference type="GO" id="GO:0034220">
    <property type="term" value="P:monoatomic ion transmembrane transport"/>
    <property type="evidence" value="ECO:0007669"/>
    <property type="project" value="UniProtKB-KW"/>
</dbReference>
<evidence type="ECO:0000256" key="1">
    <source>
        <dbReference type="ARBA" id="ARBA00004141"/>
    </source>
</evidence>
<dbReference type="Gene3D" id="1.10.287.70">
    <property type="match status" value="1"/>
</dbReference>
<keyword evidence="5" id="KW-0677">Repeat</keyword>
<dbReference type="Pfam" id="PF00023">
    <property type="entry name" value="Ank"/>
    <property type="match status" value="2"/>
</dbReference>
<dbReference type="PROSITE" id="PS50297">
    <property type="entry name" value="ANK_REP_REGION"/>
    <property type="match status" value="2"/>
</dbReference>
<keyword evidence="13" id="KW-0175">Coiled coil</keyword>
<protein>
    <recommendedName>
        <fullName evidence="15">Ion transport domain-containing protein</fullName>
    </recommendedName>
</protein>
<comment type="subcellular location">
    <subcellularLocation>
        <location evidence="1">Membrane</location>
        <topology evidence="1">Multi-pass membrane protein</topology>
    </subcellularLocation>
</comment>
<feature type="transmembrane region" description="Helical" evidence="14">
    <location>
        <begin position="781"/>
        <end position="803"/>
    </location>
</feature>
<dbReference type="SUPFAM" id="SSF48403">
    <property type="entry name" value="Ankyrin repeat"/>
    <property type="match status" value="1"/>
</dbReference>